<name>A0AAW2FGZ2_9HYME</name>
<proteinExistence type="predicted"/>
<gene>
    <name evidence="2" type="ORF">PUN28_011637</name>
</gene>
<organism evidence="2 3">
    <name type="scientific">Cardiocondyla obscurior</name>
    <dbReference type="NCBI Taxonomy" id="286306"/>
    <lineage>
        <taxon>Eukaryota</taxon>
        <taxon>Metazoa</taxon>
        <taxon>Ecdysozoa</taxon>
        <taxon>Arthropoda</taxon>
        <taxon>Hexapoda</taxon>
        <taxon>Insecta</taxon>
        <taxon>Pterygota</taxon>
        <taxon>Neoptera</taxon>
        <taxon>Endopterygota</taxon>
        <taxon>Hymenoptera</taxon>
        <taxon>Apocrita</taxon>
        <taxon>Aculeata</taxon>
        <taxon>Formicoidea</taxon>
        <taxon>Formicidae</taxon>
        <taxon>Myrmicinae</taxon>
        <taxon>Cardiocondyla</taxon>
    </lineage>
</organism>
<feature type="region of interest" description="Disordered" evidence="1">
    <location>
        <begin position="1"/>
        <end position="99"/>
    </location>
</feature>
<evidence type="ECO:0000313" key="2">
    <source>
        <dbReference type="EMBL" id="KAL0114500.1"/>
    </source>
</evidence>
<feature type="compositionally biased region" description="Basic and acidic residues" evidence="1">
    <location>
        <begin position="31"/>
        <end position="50"/>
    </location>
</feature>
<comment type="caution">
    <text evidence="2">The sequence shown here is derived from an EMBL/GenBank/DDBJ whole genome shotgun (WGS) entry which is preliminary data.</text>
</comment>
<feature type="compositionally biased region" description="Basic residues" evidence="1">
    <location>
        <begin position="81"/>
        <end position="99"/>
    </location>
</feature>
<feature type="compositionally biased region" description="Basic and acidic residues" evidence="1">
    <location>
        <begin position="1"/>
        <end position="18"/>
    </location>
</feature>
<protein>
    <submittedName>
        <fullName evidence="2">Uncharacterized protein</fullName>
    </submittedName>
</protein>
<reference evidence="2 3" key="1">
    <citation type="submission" date="2023-03" db="EMBL/GenBank/DDBJ databases">
        <title>High recombination rates correlate with genetic variation in Cardiocondyla obscurior ants.</title>
        <authorList>
            <person name="Errbii M."/>
        </authorList>
    </citation>
    <scope>NUCLEOTIDE SEQUENCE [LARGE SCALE GENOMIC DNA]</scope>
    <source>
        <strain evidence="2">Alpha-2009</strain>
        <tissue evidence="2">Whole body</tissue>
    </source>
</reference>
<evidence type="ECO:0000313" key="3">
    <source>
        <dbReference type="Proteomes" id="UP001430953"/>
    </source>
</evidence>
<keyword evidence="3" id="KW-1185">Reference proteome</keyword>
<evidence type="ECO:0000256" key="1">
    <source>
        <dbReference type="SAM" id="MobiDB-lite"/>
    </source>
</evidence>
<accession>A0AAW2FGZ2</accession>
<dbReference type="AlphaFoldDB" id="A0AAW2FGZ2"/>
<dbReference type="EMBL" id="JADYXP020000011">
    <property type="protein sequence ID" value="KAL0114500.1"/>
    <property type="molecule type" value="Genomic_DNA"/>
</dbReference>
<sequence>MVIKVKERYGEEGREVRRREKRAQTQYLRTEPSDRSRFDFEEGAEEEWRTGTKKRHNSIDQGSMRASGRNPFVRSVGPERAKKRKRERSKRKRKRDIAK</sequence>
<dbReference type="Proteomes" id="UP001430953">
    <property type="component" value="Unassembled WGS sequence"/>
</dbReference>